<evidence type="ECO:0000313" key="1">
    <source>
        <dbReference type="EMBL" id="CAB4180648.1"/>
    </source>
</evidence>
<accession>A0A6J5QHM2</accession>
<reference evidence="1" key="1">
    <citation type="submission" date="2020-05" db="EMBL/GenBank/DDBJ databases">
        <authorList>
            <person name="Chiriac C."/>
            <person name="Salcher M."/>
            <person name="Ghai R."/>
            <person name="Kavagutti S V."/>
        </authorList>
    </citation>
    <scope>NUCLEOTIDE SEQUENCE</scope>
</reference>
<proteinExistence type="predicted"/>
<protein>
    <submittedName>
        <fullName evidence="1">Uncharacterized protein</fullName>
    </submittedName>
</protein>
<sequence length="123" mass="14669">MNKLDAFKHDHMDTVIHGICQHYGFSREIHTGAVTYETTTHDPIYCHPAWLQYEDPEYYPFPEDSNVMISIEWYTPEGNQLVCVKDYTLTWDTDTDVDYYIKIMTDFLSDESNFDEEKYNVKF</sequence>
<organism evidence="1">
    <name type="scientific">uncultured Caudovirales phage</name>
    <dbReference type="NCBI Taxonomy" id="2100421"/>
    <lineage>
        <taxon>Viruses</taxon>
        <taxon>Duplodnaviria</taxon>
        <taxon>Heunggongvirae</taxon>
        <taxon>Uroviricota</taxon>
        <taxon>Caudoviricetes</taxon>
        <taxon>Peduoviridae</taxon>
        <taxon>Maltschvirus</taxon>
        <taxon>Maltschvirus maltsch</taxon>
    </lineage>
</organism>
<name>A0A6J5QHM2_9CAUD</name>
<gene>
    <name evidence="1" type="ORF">UFOVP1043_74</name>
</gene>
<dbReference type="EMBL" id="LR797001">
    <property type="protein sequence ID" value="CAB4180648.1"/>
    <property type="molecule type" value="Genomic_DNA"/>
</dbReference>